<sequence length="46" mass="5019">MPIFGLPTVTFVMAVATILAGSLGAIHYVVVHKFMEKPFPDQEVSE</sequence>
<evidence type="ECO:0000256" key="1">
    <source>
        <dbReference type="SAM" id="Phobius"/>
    </source>
</evidence>
<protein>
    <submittedName>
        <fullName evidence="2">Uncharacterized protein</fullName>
    </submittedName>
</protein>
<keyword evidence="1" id="KW-0472">Membrane</keyword>
<keyword evidence="1" id="KW-1133">Transmembrane helix</keyword>
<proteinExistence type="predicted"/>
<dbReference type="Proteomes" id="UP001596417">
    <property type="component" value="Unassembled WGS sequence"/>
</dbReference>
<accession>A0ABD5YRV6</accession>
<dbReference type="AlphaFoldDB" id="A0ABD5YRV6"/>
<organism evidence="2 3">
    <name type="scientific">Halocatena marina</name>
    <dbReference type="NCBI Taxonomy" id="2934937"/>
    <lineage>
        <taxon>Archaea</taxon>
        <taxon>Methanobacteriati</taxon>
        <taxon>Methanobacteriota</taxon>
        <taxon>Stenosarchaea group</taxon>
        <taxon>Halobacteria</taxon>
        <taxon>Halobacteriales</taxon>
        <taxon>Natronomonadaceae</taxon>
        <taxon>Halocatena</taxon>
    </lineage>
</organism>
<reference evidence="2 3" key="1">
    <citation type="journal article" date="2019" name="Int. J. Syst. Evol. Microbiol.">
        <title>The Global Catalogue of Microorganisms (GCM) 10K type strain sequencing project: providing services to taxonomists for standard genome sequencing and annotation.</title>
        <authorList>
            <consortium name="The Broad Institute Genomics Platform"/>
            <consortium name="The Broad Institute Genome Sequencing Center for Infectious Disease"/>
            <person name="Wu L."/>
            <person name="Ma J."/>
        </authorList>
    </citation>
    <scope>NUCLEOTIDE SEQUENCE [LARGE SCALE GENOMIC DNA]</scope>
    <source>
        <strain evidence="2 3">RDMS1</strain>
    </source>
</reference>
<dbReference type="GeneID" id="76200310"/>
<evidence type="ECO:0000313" key="3">
    <source>
        <dbReference type="Proteomes" id="UP001596417"/>
    </source>
</evidence>
<evidence type="ECO:0000313" key="2">
    <source>
        <dbReference type="EMBL" id="MFC7190667.1"/>
    </source>
</evidence>
<comment type="caution">
    <text evidence="2">The sequence shown here is derived from an EMBL/GenBank/DDBJ whole genome shotgun (WGS) entry which is preliminary data.</text>
</comment>
<gene>
    <name evidence="2" type="ORF">ACFQL7_13035</name>
</gene>
<dbReference type="EMBL" id="JBHTAX010000001">
    <property type="protein sequence ID" value="MFC7190667.1"/>
    <property type="molecule type" value="Genomic_DNA"/>
</dbReference>
<keyword evidence="1" id="KW-0812">Transmembrane</keyword>
<dbReference type="RefSeq" id="WP_248907868.1">
    <property type="nucleotide sequence ID" value="NZ_CP109979.1"/>
</dbReference>
<name>A0ABD5YRV6_9EURY</name>
<feature type="transmembrane region" description="Helical" evidence="1">
    <location>
        <begin position="6"/>
        <end position="30"/>
    </location>
</feature>
<keyword evidence="3" id="KW-1185">Reference proteome</keyword>